<dbReference type="Gene3D" id="2.60.210.10">
    <property type="entry name" value="Apoptosis, Tumor Necrosis Factor Receptor Associated Protein 2, Chain A"/>
    <property type="match status" value="1"/>
</dbReference>
<evidence type="ECO:0000313" key="4">
    <source>
        <dbReference type="EMBL" id="KAL0479015.1"/>
    </source>
</evidence>
<evidence type="ECO:0000313" key="5">
    <source>
        <dbReference type="Proteomes" id="UP001431209"/>
    </source>
</evidence>
<evidence type="ECO:0000259" key="3">
    <source>
        <dbReference type="PROSITE" id="PS50144"/>
    </source>
</evidence>
<feature type="compositionally biased region" description="Pro residues" evidence="1">
    <location>
        <begin position="420"/>
        <end position="437"/>
    </location>
</feature>
<name>A0AAW2YP60_9EUKA</name>
<dbReference type="InterPro" id="IPR002083">
    <property type="entry name" value="MATH/TRAF_dom"/>
</dbReference>
<comment type="caution">
    <text evidence="4">The sequence shown here is derived from an EMBL/GenBank/DDBJ whole genome shotgun (WGS) entry which is preliminary data.</text>
</comment>
<dbReference type="InterPro" id="IPR008974">
    <property type="entry name" value="TRAF-like"/>
</dbReference>
<dbReference type="EMBL" id="JAOPGA020000496">
    <property type="protein sequence ID" value="KAL0479015.1"/>
    <property type="molecule type" value="Genomic_DNA"/>
</dbReference>
<evidence type="ECO:0008006" key="6">
    <source>
        <dbReference type="Google" id="ProtNLM"/>
    </source>
</evidence>
<reference evidence="4 5" key="1">
    <citation type="submission" date="2024-03" db="EMBL/GenBank/DDBJ databases">
        <title>The Acrasis kona genome and developmental transcriptomes reveal deep origins of eukaryotic multicellular pathways.</title>
        <authorList>
            <person name="Sheikh S."/>
            <person name="Fu C.-J."/>
            <person name="Brown M.W."/>
            <person name="Baldauf S.L."/>
        </authorList>
    </citation>
    <scope>NUCLEOTIDE SEQUENCE [LARGE SCALE GENOMIC DNA]</scope>
    <source>
        <strain evidence="4 5">ATCC MYA-3509</strain>
    </source>
</reference>
<proteinExistence type="predicted"/>
<dbReference type="Proteomes" id="UP001431209">
    <property type="component" value="Unassembled WGS sequence"/>
</dbReference>
<sequence>MVCDKKIYCQITRNHLGSREIRKNVDATEEDEQLLCVCHKLPYYERCYDCDAYMTIKSSREHITKNPHHAIEKVCSCCSSVLEVAGNTLSNSFDKLIIKGNDFEAEQNNVGLDLKILVGTEVFYTGRAVVSDHYSDIIKESVPVSYMDHLTTICVDAPAEVFKTILNYYVSGKLELLQKHAIDTYLYAKSVGIPVEDGILAENLAAIASNNDVMLASEQLQKISQTQMSPDMSKVFGPLYEVIALNAESFFNSKSFHTAPRNLLVEILRMDMDISELDLLKKVIEWGVVNCWRIEQNPITLPTIPDQLAETRKTLPIADKAGFSIIVEDGNIYVCDHNNNKVQYTLTTTKLRKFILDLLHYIRFEHLTVEVLVEEVEPFDILINKEFAKLCHASINVSAGRQYQVLGSTFQAGEARPKRIAPPPLTITPPPPPPPLPKEMSSFDTSQSPLATNEKKRPFTTHQELQENQPDPKQRKIKVEPLVERYNLSLAELKEKKNLNIRPFTYMGYEWYLRFLVPVDDRFLSLYLYNKTISDTGPLPVDRALSTKITFTIHNQQNENLKHVTRFERVWQKAKAWGFVNWIELKDFVDPKNGWLLDDGEERLDVSCEIESIDLQQQIII</sequence>
<dbReference type="PANTHER" id="PTHR46162:SF2">
    <property type="entry name" value="ANKYRIN REPEAT-CONTAINING PROTEIN-RELATED"/>
    <property type="match status" value="1"/>
</dbReference>
<dbReference type="PANTHER" id="PTHR46162">
    <property type="entry name" value="TRAF-LIKE FAMILY PROTEIN"/>
    <property type="match status" value="1"/>
</dbReference>
<protein>
    <recommendedName>
        <fullName evidence="6">BTB/POZ domain-containing protein</fullName>
    </recommendedName>
</protein>
<dbReference type="AlphaFoldDB" id="A0AAW2YP60"/>
<dbReference type="Pfam" id="PF22486">
    <property type="entry name" value="MATH_2"/>
    <property type="match status" value="1"/>
</dbReference>
<dbReference type="PROSITE" id="PS50144">
    <property type="entry name" value="MATH"/>
    <property type="match status" value="1"/>
</dbReference>
<dbReference type="SUPFAM" id="SSF49599">
    <property type="entry name" value="TRAF domain-like"/>
    <property type="match status" value="1"/>
</dbReference>
<dbReference type="InterPro" id="IPR000210">
    <property type="entry name" value="BTB/POZ_dom"/>
</dbReference>
<dbReference type="PROSITE" id="PS50097">
    <property type="entry name" value="BTB"/>
    <property type="match status" value="1"/>
</dbReference>
<feature type="domain" description="MATH" evidence="3">
    <location>
        <begin position="480"/>
        <end position="608"/>
    </location>
</feature>
<keyword evidence="5" id="KW-1185">Reference proteome</keyword>
<dbReference type="CDD" id="cd00121">
    <property type="entry name" value="MATH"/>
    <property type="match status" value="1"/>
</dbReference>
<organism evidence="4 5">
    <name type="scientific">Acrasis kona</name>
    <dbReference type="NCBI Taxonomy" id="1008807"/>
    <lineage>
        <taxon>Eukaryota</taxon>
        <taxon>Discoba</taxon>
        <taxon>Heterolobosea</taxon>
        <taxon>Tetramitia</taxon>
        <taxon>Eutetramitia</taxon>
        <taxon>Acrasidae</taxon>
        <taxon>Acrasis</taxon>
    </lineage>
</organism>
<evidence type="ECO:0000259" key="2">
    <source>
        <dbReference type="PROSITE" id="PS50097"/>
    </source>
</evidence>
<feature type="domain" description="BTB" evidence="2">
    <location>
        <begin position="112"/>
        <end position="178"/>
    </location>
</feature>
<evidence type="ECO:0000256" key="1">
    <source>
        <dbReference type="SAM" id="MobiDB-lite"/>
    </source>
</evidence>
<gene>
    <name evidence="4" type="ORF">AKO1_007957</name>
</gene>
<feature type="compositionally biased region" description="Polar residues" evidence="1">
    <location>
        <begin position="442"/>
        <end position="451"/>
    </location>
</feature>
<feature type="region of interest" description="Disordered" evidence="1">
    <location>
        <begin position="417"/>
        <end position="452"/>
    </location>
</feature>
<accession>A0AAW2YP60</accession>